<gene>
    <name evidence="1" type="ORF">JOC86_002380</name>
</gene>
<evidence type="ECO:0008006" key="3">
    <source>
        <dbReference type="Google" id="ProtNLM"/>
    </source>
</evidence>
<comment type="caution">
    <text evidence="1">The sequence shown here is derived from an EMBL/GenBank/DDBJ whole genome shotgun (WGS) entry which is preliminary data.</text>
</comment>
<dbReference type="EMBL" id="JAFBDZ010000002">
    <property type="protein sequence ID" value="MBM7585838.1"/>
    <property type="molecule type" value="Genomic_DNA"/>
</dbReference>
<evidence type="ECO:0000313" key="2">
    <source>
        <dbReference type="Proteomes" id="UP001646157"/>
    </source>
</evidence>
<dbReference type="Proteomes" id="UP001646157">
    <property type="component" value="Unassembled WGS sequence"/>
</dbReference>
<keyword evidence="2" id="KW-1185">Reference proteome</keyword>
<sequence length="367" mass="41884">MEPLKQQQLTLPVVEVFLAIEEQILINIAKQLRKHRSLLTEDKILSWRAEQTNMLESLTQQNIVTVAKNSGLAIDEVTKILKQAGFSTVEQYEGDLQEAVQEGLLIAPPAVEESSVLQDILAAYQAQAITTFNLVNTTLIEQAYQAKLDIINKTVGKVLAGVQTPQEALRDVARQWANDGIPALIDKAGKKWSTEAYVNMVMRSTSNRISNEMQDARMDEYGADLIEISSHMGARPKCAPYQGRVFSRSGNDNKYPAFSSTTYGQPDGLFGINCRHVKYPYIPGISKQRYEPYNEKENKKAYKESQQQRYMERQIRKAKRELAMMMEMRDPYGVNEAEEKVKDVQANMREFIRATGRTRRYNREKPY</sequence>
<evidence type="ECO:0000313" key="1">
    <source>
        <dbReference type="EMBL" id="MBM7585838.1"/>
    </source>
</evidence>
<dbReference type="InterPro" id="IPR009319">
    <property type="entry name" value="Phage_A118_VSP1"/>
</dbReference>
<reference evidence="1 2" key="1">
    <citation type="submission" date="2021-01" db="EMBL/GenBank/DDBJ databases">
        <title>Genomic Encyclopedia of Type Strains, Phase IV (KMG-IV): sequencing the most valuable type-strain genomes for metagenomic binning, comparative biology and taxonomic classification.</title>
        <authorList>
            <person name="Goeker M."/>
        </authorList>
    </citation>
    <scope>NUCLEOTIDE SEQUENCE [LARGE SCALE GENOMIC DNA]</scope>
    <source>
        <strain evidence="1 2">DSM 24834</strain>
    </source>
</reference>
<name>A0ABS2NDA8_9BACI</name>
<accession>A0ABS2NDA8</accession>
<organism evidence="1 2">
    <name type="scientific">Rossellomorea pakistanensis</name>
    <dbReference type="NCBI Taxonomy" id="992288"/>
    <lineage>
        <taxon>Bacteria</taxon>
        <taxon>Bacillati</taxon>
        <taxon>Bacillota</taxon>
        <taxon>Bacilli</taxon>
        <taxon>Bacillales</taxon>
        <taxon>Bacillaceae</taxon>
        <taxon>Rossellomorea</taxon>
    </lineage>
</organism>
<dbReference type="RefSeq" id="WP_205172597.1">
    <property type="nucleotide sequence ID" value="NZ_JAFBDZ010000002.1"/>
</dbReference>
<proteinExistence type="predicted"/>
<dbReference type="Pfam" id="PF06152">
    <property type="entry name" value="Phage_min_cap2"/>
    <property type="match status" value="1"/>
</dbReference>
<protein>
    <recommendedName>
        <fullName evidence="3">Minor capsid protein</fullName>
    </recommendedName>
</protein>